<evidence type="ECO:0008006" key="4">
    <source>
        <dbReference type="Google" id="ProtNLM"/>
    </source>
</evidence>
<keyword evidence="3" id="KW-1185">Reference proteome</keyword>
<dbReference type="Proteomes" id="UP001501169">
    <property type="component" value="Unassembled WGS sequence"/>
</dbReference>
<name>A0ABP3NPK9_9GAMM</name>
<keyword evidence="1" id="KW-0472">Membrane</keyword>
<dbReference type="EMBL" id="BAAAEO010000002">
    <property type="protein sequence ID" value="GAA0547240.1"/>
    <property type="molecule type" value="Genomic_DNA"/>
</dbReference>
<dbReference type="RefSeq" id="WP_226766336.1">
    <property type="nucleotide sequence ID" value="NZ_BAAAEO010000002.1"/>
</dbReference>
<organism evidence="2 3">
    <name type="scientific">Rheinheimera aquimaris</name>
    <dbReference type="NCBI Taxonomy" id="412437"/>
    <lineage>
        <taxon>Bacteria</taxon>
        <taxon>Pseudomonadati</taxon>
        <taxon>Pseudomonadota</taxon>
        <taxon>Gammaproteobacteria</taxon>
        <taxon>Chromatiales</taxon>
        <taxon>Chromatiaceae</taxon>
        <taxon>Rheinheimera</taxon>
    </lineage>
</organism>
<reference evidence="3" key="1">
    <citation type="journal article" date="2019" name="Int. J. Syst. Evol. Microbiol.">
        <title>The Global Catalogue of Microorganisms (GCM) 10K type strain sequencing project: providing services to taxonomists for standard genome sequencing and annotation.</title>
        <authorList>
            <consortium name="The Broad Institute Genomics Platform"/>
            <consortium name="The Broad Institute Genome Sequencing Center for Infectious Disease"/>
            <person name="Wu L."/>
            <person name="Ma J."/>
        </authorList>
    </citation>
    <scope>NUCLEOTIDE SEQUENCE [LARGE SCALE GENOMIC DNA]</scope>
    <source>
        <strain evidence="3">JCM 14331</strain>
    </source>
</reference>
<proteinExistence type="predicted"/>
<evidence type="ECO:0000313" key="3">
    <source>
        <dbReference type="Proteomes" id="UP001501169"/>
    </source>
</evidence>
<keyword evidence="1" id="KW-1133">Transmembrane helix</keyword>
<evidence type="ECO:0000313" key="2">
    <source>
        <dbReference type="EMBL" id="GAA0547240.1"/>
    </source>
</evidence>
<protein>
    <recommendedName>
        <fullName evidence="4">DUF3080 domain-containing protein</fullName>
    </recommendedName>
</protein>
<gene>
    <name evidence="2" type="ORF">GCM10009098_13520</name>
</gene>
<evidence type="ECO:0000256" key="1">
    <source>
        <dbReference type="SAM" id="Phobius"/>
    </source>
</evidence>
<keyword evidence="1" id="KW-0812">Transmembrane</keyword>
<comment type="caution">
    <text evidence="2">The sequence shown here is derived from an EMBL/GenBank/DDBJ whole genome shotgun (WGS) entry which is preliminary data.</text>
</comment>
<accession>A0ABP3NPK9</accession>
<sequence>MQLAKAVGYLLKTLVILLGAVATCYLLLLAINWQDEQPSAAALVLQQHLQAPPQLSQDNNGYRYFSDHSADNELSVSALLANLTRQCGGQDCHSALVELQPQLATVIAEHQPMADFYRRLQQFEYWYEPVPATMDVIPSYQPLLQAQQLWLLKAWQAALQQDTAAVQSLLQQDLQFWRRTLASNQLLLGKMVSVSAIKKHFAVASIILQQLPVAVRGTAMPALWSQPFDNIELSLEQALAGEWAFGNMVINTVLQPEAVKTEQSLTDATVLLLLQPLLLPQASSNDRASLLLAQITAETMPARPWYSGLYNPLGKLVNSVAVTDYAVYQQRLQELEPLRQQAVLTTAASVNSTAQ</sequence>
<feature type="transmembrane region" description="Helical" evidence="1">
    <location>
        <begin position="9"/>
        <end position="33"/>
    </location>
</feature>